<name>A0A395W4Q7_BACOV</name>
<gene>
    <name evidence="5" type="ORF">DWX70_06520</name>
    <name evidence="4" type="ORF">F3F51_05060</name>
</gene>
<keyword evidence="2" id="KW-0732">Signal</keyword>
<feature type="domain" description="CzcB-like barrel-sandwich hybrid" evidence="3">
    <location>
        <begin position="68"/>
        <end position="188"/>
    </location>
</feature>
<evidence type="ECO:0000313" key="6">
    <source>
        <dbReference type="Proteomes" id="UP000266492"/>
    </source>
</evidence>
<organism evidence="5 6">
    <name type="scientific">Bacteroides ovatus</name>
    <dbReference type="NCBI Taxonomy" id="28116"/>
    <lineage>
        <taxon>Bacteria</taxon>
        <taxon>Pseudomonadati</taxon>
        <taxon>Bacteroidota</taxon>
        <taxon>Bacteroidia</taxon>
        <taxon>Bacteroidales</taxon>
        <taxon>Bacteroidaceae</taxon>
        <taxon>Bacteroides</taxon>
    </lineage>
</organism>
<sequence>MRKIKMMVGMVIPLLGLASCGGNPTSQTPVENLKDAAIIVNTARIAYDDSSEEKLYHADLAYARSFKFAPQADGIATKVMIRPGQKVSEGQALIAYPIQNYQLQVEQQHTIYKDMLSKLEKQKVLLAKGFVARQAVEDLELEVKNKAKEIHILEEQYVVKAPFAGTITDVSIKEGDHVVSGTQLFILSETDKLAAEYFASMEEAFQIKEGDSVTLELGSSLPELQGRVTQKSTIMDDTRKAFRIKAEFSNQQAIAAGGITANIRMKLAGSGNSIRIPLTAIASVGGKDLIYKAAHGRAVATPVRIVRIVGQQAIIEGNVKPEDEYVTVGVEKISDKSAIKTMNSDL</sequence>
<evidence type="ECO:0000259" key="3">
    <source>
        <dbReference type="Pfam" id="PF25973"/>
    </source>
</evidence>
<dbReference type="Gene3D" id="1.10.287.470">
    <property type="entry name" value="Helix hairpin bin"/>
    <property type="match status" value="1"/>
</dbReference>
<dbReference type="AlphaFoldDB" id="A0A395W4Q7"/>
<dbReference type="EMBL" id="QRVZ01000004">
    <property type="protein sequence ID" value="RGS85466.1"/>
    <property type="molecule type" value="Genomic_DNA"/>
</dbReference>
<dbReference type="InterPro" id="IPR006143">
    <property type="entry name" value="RND_pump_MFP"/>
</dbReference>
<dbReference type="EMBL" id="VWLX01000003">
    <property type="protein sequence ID" value="KAA3807651.1"/>
    <property type="molecule type" value="Genomic_DNA"/>
</dbReference>
<evidence type="ECO:0000313" key="5">
    <source>
        <dbReference type="EMBL" id="RGS85466.1"/>
    </source>
</evidence>
<accession>A0A395W4Q7</accession>
<comment type="caution">
    <text evidence="5">The sequence shown here is derived from an EMBL/GenBank/DDBJ whole genome shotgun (WGS) entry which is preliminary data.</text>
</comment>
<dbReference type="SUPFAM" id="SSF111369">
    <property type="entry name" value="HlyD-like secretion proteins"/>
    <property type="match status" value="1"/>
</dbReference>
<dbReference type="PROSITE" id="PS51257">
    <property type="entry name" value="PROKAR_LIPOPROTEIN"/>
    <property type="match status" value="1"/>
</dbReference>
<dbReference type="Gene3D" id="2.40.30.170">
    <property type="match status" value="1"/>
</dbReference>
<dbReference type="Pfam" id="PF25973">
    <property type="entry name" value="BSH_CzcB"/>
    <property type="match status" value="1"/>
</dbReference>
<dbReference type="Gene3D" id="2.40.50.100">
    <property type="match status" value="1"/>
</dbReference>
<reference evidence="4 7" key="2">
    <citation type="journal article" date="2019" name="Nat. Med.">
        <title>A library of human gut bacterial isolates paired with longitudinal multiomics data enables mechanistic microbiome research.</title>
        <authorList>
            <person name="Poyet M."/>
            <person name="Groussin M."/>
            <person name="Gibbons S.M."/>
            <person name="Avila-Pacheco J."/>
            <person name="Jiang X."/>
            <person name="Kearney S.M."/>
            <person name="Perrotta A.R."/>
            <person name="Berdy B."/>
            <person name="Zhao S."/>
            <person name="Lieberman T.D."/>
            <person name="Swanson P.K."/>
            <person name="Smith M."/>
            <person name="Roesemann S."/>
            <person name="Alexander J.E."/>
            <person name="Rich S.A."/>
            <person name="Livny J."/>
            <person name="Vlamakis H."/>
            <person name="Clish C."/>
            <person name="Bullock K."/>
            <person name="Deik A."/>
            <person name="Scott J."/>
            <person name="Pierce K.A."/>
            <person name="Xavier R.J."/>
            <person name="Alm E.J."/>
        </authorList>
    </citation>
    <scope>NUCLEOTIDE SEQUENCE [LARGE SCALE GENOMIC DNA]</scope>
    <source>
        <strain evidence="4 7">BIOML-A183</strain>
    </source>
</reference>
<feature type="signal peptide" evidence="2">
    <location>
        <begin position="1"/>
        <end position="18"/>
    </location>
</feature>
<evidence type="ECO:0000313" key="7">
    <source>
        <dbReference type="Proteomes" id="UP000460135"/>
    </source>
</evidence>
<dbReference type="InterPro" id="IPR058647">
    <property type="entry name" value="BSH_CzcB-like"/>
</dbReference>
<protein>
    <submittedName>
        <fullName evidence="5">Efflux RND transporter periplasmic adaptor subunit</fullName>
    </submittedName>
</protein>
<dbReference type="Proteomes" id="UP000460135">
    <property type="component" value="Unassembled WGS sequence"/>
</dbReference>
<dbReference type="RefSeq" id="WP_118418436.1">
    <property type="nucleotide sequence ID" value="NZ_CAKJYX010000005.1"/>
</dbReference>
<dbReference type="PANTHER" id="PTHR30469:SF39">
    <property type="entry name" value="SLL0180 PROTEIN"/>
    <property type="match status" value="1"/>
</dbReference>
<dbReference type="NCBIfam" id="TIGR01730">
    <property type="entry name" value="RND_mfp"/>
    <property type="match status" value="1"/>
</dbReference>
<proteinExistence type="inferred from homology"/>
<dbReference type="Gene3D" id="2.40.420.20">
    <property type="match status" value="1"/>
</dbReference>
<evidence type="ECO:0000256" key="1">
    <source>
        <dbReference type="ARBA" id="ARBA00009477"/>
    </source>
</evidence>
<feature type="chain" id="PRO_5042705280" evidence="2">
    <location>
        <begin position="19"/>
        <end position="346"/>
    </location>
</feature>
<evidence type="ECO:0000313" key="4">
    <source>
        <dbReference type="EMBL" id="KAA3807651.1"/>
    </source>
</evidence>
<dbReference type="GO" id="GO:0015562">
    <property type="term" value="F:efflux transmembrane transporter activity"/>
    <property type="evidence" value="ECO:0007669"/>
    <property type="project" value="TreeGrafter"/>
</dbReference>
<dbReference type="PANTHER" id="PTHR30469">
    <property type="entry name" value="MULTIDRUG RESISTANCE PROTEIN MDTA"/>
    <property type="match status" value="1"/>
</dbReference>
<comment type="similarity">
    <text evidence="1">Belongs to the membrane fusion protein (MFP) (TC 8.A.1) family.</text>
</comment>
<dbReference type="Proteomes" id="UP000266492">
    <property type="component" value="Unassembled WGS sequence"/>
</dbReference>
<evidence type="ECO:0000256" key="2">
    <source>
        <dbReference type="SAM" id="SignalP"/>
    </source>
</evidence>
<reference evidence="5 6" key="1">
    <citation type="submission" date="2018-08" db="EMBL/GenBank/DDBJ databases">
        <title>A genome reference for cultivated species of the human gut microbiota.</title>
        <authorList>
            <person name="Zou Y."/>
            <person name="Xue W."/>
            <person name="Luo G."/>
        </authorList>
    </citation>
    <scope>NUCLEOTIDE SEQUENCE [LARGE SCALE GENOMIC DNA]</scope>
    <source>
        <strain evidence="5 6">AF20-9LB</strain>
    </source>
</reference>
<dbReference type="GO" id="GO:1990281">
    <property type="term" value="C:efflux pump complex"/>
    <property type="evidence" value="ECO:0007669"/>
    <property type="project" value="TreeGrafter"/>
</dbReference>